<reference evidence="3 4" key="1">
    <citation type="submission" date="2023-02" db="EMBL/GenBank/DDBJ databases">
        <title>Genome sequence of Lentisphaera profundi SAORIC-696.</title>
        <authorList>
            <person name="Kim e."/>
            <person name="Cho J.-C."/>
            <person name="Choi A."/>
            <person name="Kang I."/>
        </authorList>
    </citation>
    <scope>NUCLEOTIDE SEQUENCE [LARGE SCALE GENOMIC DNA]</scope>
    <source>
        <strain evidence="3 4">SAORIC-696</strain>
    </source>
</reference>
<evidence type="ECO:0000313" key="4">
    <source>
        <dbReference type="Proteomes" id="UP001214250"/>
    </source>
</evidence>
<feature type="coiled-coil region" evidence="1">
    <location>
        <begin position="36"/>
        <end position="96"/>
    </location>
</feature>
<protein>
    <submittedName>
        <fullName evidence="3">Uncharacterized protein</fullName>
    </submittedName>
</protein>
<sequence length="324" mass="36643">MKTIVKSLISFYMCTFVVATSAYAVEKTGGDFQELLQEMNEEISQARVKIEALDAERVKLKDNNPQESLGKRKVALKELESSVEAMNNTDDEQERRAYSKDVEAKIVKVSETSADYLEMMKDDLLSQDKQMKLMEDVLSGVIYKLDKLHAISDEEKTTAQSGEELKKNKEKIKNMAKMVELLSRTAPNSQRWKNVRQTLVLQNAMLNSTKVNTTKLRQRLLKQKQSYEQALAQISQARQRIDIDKKLLSQLALGEVAQNSLRQLSSLLLGNLNVENIGSTILAQSEERQQSLISFLDQSDAANGLDVEDVIDDEYPEGFADLLK</sequence>
<gene>
    <name evidence="3" type="ORF">PQO03_01465</name>
</gene>
<evidence type="ECO:0000256" key="2">
    <source>
        <dbReference type="SAM" id="SignalP"/>
    </source>
</evidence>
<accession>A0ABY7VR03</accession>
<dbReference type="RefSeq" id="WP_274150700.1">
    <property type="nucleotide sequence ID" value="NZ_CP117811.1"/>
</dbReference>
<keyword evidence="1" id="KW-0175">Coiled coil</keyword>
<evidence type="ECO:0000313" key="3">
    <source>
        <dbReference type="EMBL" id="WDE96635.1"/>
    </source>
</evidence>
<name>A0ABY7VR03_9BACT</name>
<dbReference type="EMBL" id="CP117811">
    <property type="protein sequence ID" value="WDE96635.1"/>
    <property type="molecule type" value="Genomic_DNA"/>
</dbReference>
<dbReference type="Proteomes" id="UP001214250">
    <property type="component" value="Chromosome 1"/>
</dbReference>
<feature type="chain" id="PRO_5046173001" evidence="2">
    <location>
        <begin position="25"/>
        <end position="324"/>
    </location>
</feature>
<proteinExistence type="predicted"/>
<keyword evidence="2" id="KW-0732">Signal</keyword>
<organism evidence="3 4">
    <name type="scientific">Lentisphaera profundi</name>
    <dbReference type="NCBI Taxonomy" id="1658616"/>
    <lineage>
        <taxon>Bacteria</taxon>
        <taxon>Pseudomonadati</taxon>
        <taxon>Lentisphaerota</taxon>
        <taxon>Lentisphaeria</taxon>
        <taxon>Lentisphaerales</taxon>
        <taxon>Lentisphaeraceae</taxon>
        <taxon>Lentisphaera</taxon>
    </lineage>
</organism>
<feature type="signal peptide" evidence="2">
    <location>
        <begin position="1"/>
        <end position="24"/>
    </location>
</feature>
<evidence type="ECO:0000256" key="1">
    <source>
        <dbReference type="SAM" id="Coils"/>
    </source>
</evidence>
<keyword evidence="4" id="KW-1185">Reference proteome</keyword>